<protein>
    <recommendedName>
        <fullName evidence="1">Ricin B lectin domain-containing protein</fullName>
    </recommendedName>
</protein>
<name>A0A9W8IWG8_9AGAR</name>
<dbReference type="AlphaFoldDB" id="A0A9W8IWG8"/>
<dbReference type="Gene3D" id="2.80.10.50">
    <property type="match status" value="2"/>
</dbReference>
<organism evidence="2 3">
    <name type="scientific">Candolleomyces eurysporus</name>
    <dbReference type="NCBI Taxonomy" id="2828524"/>
    <lineage>
        <taxon>Eukaryota</taxon>
        <taxon>Fungi</taxon>
        <taxon>Dikarya</taxon>
        <taxon>Basidiomycota</taxon>
        <taxon>Agaricomycotina</taxon>
        <taxon>Agaricomycetes</taxon>
        <taxon>Agaricomycetidae</taxon>
        <taxon>Agaricales</taxon>
        <taxon>Agaricineae</taxon>
        <taxon>Psathyrellaceae</taxon>
        <taxon>Candolleomyces</taxon>
    </lineage>
</organism>
<dbReference type="EMBL" id="JANBPK010001699">
    <property type="protein sequence ID" value="KAJ2920998.1"/>
    <property type="molecule type" value="Genomic_DNA"/>
</dbReference>
<evidence type="ECO:0000313" key="3">
    <source>
        <dbReference type="Proteomes" id="UP001140091"/>
    </source>
</evidence>
<feature type="non-terminal residue" evidence="2">
    <location>
        <position position="1"/>
    </location>
</feature>
<dbReference type="CDD" id="cd23422">
    <property type="entry name" value="beta-trefoil_Ricin_MPL_CNL"/>
    <property type="match status" value="1"/>
</dbReference>
<dbReference type="Pfam" id="PF14200">
    <property type="entry name" value="RicinB_lectin_2"/>
    <property type="match status" value="2"/>
</dbReference>
<feature type="domain" description="Ricin B lectin" evidence="1">
    <location>
        <begin position="136"/>
        <end position="224"/>
    </location>
</feature>
<evidence type="ECO:0000259" key="1">
    <source>
        <dbReference type="Pfam" id="PF14200"/>
    </source>
</evidence>
<keyword evidence="3" id="KW-1185">Reference proteome</keyword>
<dbReference type="OrthoDB" id="2131701at2759"/>
<sequence>MALEEARIYKFINFKTGSALTLRCITGNVVGDKFDGSKNQLWEAQTTPTGFWCFKNVQHGLCLGIEKGEVVTDGITIRGVSHPFDWALKDGESSPASFKLFIPFTKQVLNLDNDGGWANGIKIESWSDSGSDRVGQKWTIDSNTTFEAPVKAGKIYKIVGCYSGTVVHLDDTNKMAGYSFNDGRNQKWEATQDERTGYWYFKNPWSGRYMGIASDTSVAGNDTRIVGVPQPFAWDIVPDRTKGANGESCR</sequence>
<dbReference type="PROSITE" id="PS50231">
    <property type="entry name" value="RICIN_B_LECTIN"/>
    <property type="match status" value="1"/>
</dbReference>
<proteinExistence type="predicted"/>
<dbReference type="Proteomes" id="UP001140091">
    <property type="component" value="Unassembled WGS sequence"/>
</dbReference>
<dbReference type="InterPro" id="IPR000772">
    <property type="entry name" value="Ricin_B_lectin"/>
</dbReference>
<comment type="caution">
    <text evidence="2">The sequence shown here is derived from an EMBL/GenBank/DDBJ whole genome shotgun (WGS) entry which is preliminary data.</text>
</comment>
<evidence type="ECO:0000313" key="2">
    <source>
        <dbReference type="EMBL" id="KAJ2920998.1"/>
    </source>
</evidence>
<dbReference type="InterPro" id="IPR035992">
    <property type="entry name" value="Ricin_B-like_lectins"/>
</dbReference>
<feature type="domain" description="Ricin B lectin" evidence="1">
    <location>
        <begin position="38"/>
        <end position="126"/>
    </location>
</feature>
<reference evidence="2" key="1">
    <citation type="submission" date="2022-06" db="EMBL/GenBank/DDBJ databases">
        <title>Genome Sequence of Candolleomyces eurysporus.</title>
        <authorList>
            <person name="Buettner E."/>
        </authorList>
    </citation>
    <scope>NUCLEOTIDE SEQUENCE</scope>
    <source>
        <strain evidence="2">VTCC 930004</strain>
    </source>
</reference>
<dbReference type="SUPFAM" id="SSF50370">
    <property type="entry name" value="Ricin B-like lectins"/>
    <property type="match status" value="2"/>
</dbReference>
<gene>
    <name evidence="2" type="ORF">H1R20_g16096</name>
</gene>
<accession>A0A9W8IWG8</accession>